<feature type="domain" description="Glycosyltransferase 2-like" evidence="1">
    <location>
        <begin position="4"/>
        <end position="131"/>
    </location>
</feature>
<reference evidence="2 3" key="1">
    <citation type="submission" date="2020-08" db="EMBL/GenBank/DDBJ databases">
        <title>Genomic Encyclopedia of Type Strains, Phase IV (KMG-IV): sequencing the most valuable type-strain genomes for metagenomic binning, comparative biology and taxonomic classification.</title>
        <authorList>
            <person name="Goeker M."/>
        </authorList>
    </citation>
    <scope>NUCLEOTIDE SEQUENCE [LARGE SCALE GENOMIC DNA]</scope>
    <source>
        <strain evidence="2 3">DSM 102189</strain>
    </source>
</reference>
<dbReference type="InterPro" id="IPR050834">
    <property type="entry name" value="Glycosyltransf_2"/>
</dbReference>
<evidence type="ECO:0000313" key="3">
    <source>
        <dbReference type="Proteomes" id="UP000538147"/>
    </source>
</evidence>
<dbReference type="PANTHER" id="PTHR43685">
    <property type="entry name" value="GLYCOSYLTRANSFERASE"/>
    <property type="match status" value="1"/>
</dbReference>
<keyword evidence="2" id="KW-0328">Glycosyltransferase</keyword>
<dbReference type="PANTHER" id="PTHR43685:SF2">
    <property type="entry name" value="GLYCOSYLTRANSFERASE 2-LIKE DOMAIN-CONTAINING PROTEIN"/>
    <property type="match status" value="1"/>
</dbReference>
<dbReference type="AlphaFoldDB" id="A0A841L0Y8"/>
<organism evidence="2 3">
    <name type="scientific">Polymorphobacter multimanifer</name>
    <dbReference type="NCBI Taxonomy" id="1070431"/>
    <lineage>
        <taxon>Bacteria</taxon>
        <taxon>Pseudomonadati</taxon>
        <taxon>Pseudomonadota</taxon>
        <taxon>Alphaproteobacteria</taxon>
        <taxon>Sphingomonadales</taxon>
        <taxon>Sphingosinicellaceae</taxon>
        <taxon>Polymorphobacter</taxon>
    </lineage>
</organism>
<comment type="caution">
    <text evidence="2">The sequence shown here is derived from an EMBL/GenBank/DDBJ whole genome shotgun (WGS) entry which is preliminary data.</text>
</comment>
<keyword evidence="3" id="KW-1185">Reference proteome</keyword>
<dbReference type="InterPro" id="IPR001173">
    <property type="entry name" value="Glyco_trans_2-like"/>
</dbReference>
<dbReference type="GO" id="GO:0016757">
    <property type="term" value="F:glycosyltransferase activity"/>
    <property type="evidence" value="ECO:0007669"/>
    <property type="project" value="UniProtKB-KW"/>
</dbReference>
<accession>A0A841L0Y8</accession>
<dbReference type="Pfam" id="PF00535">
    <property type="entry name" value="Glycos_transf_2"/>
    <property type="match status" value="1"/>
</dbReference>
<gene>
    <name evidence="2" type="ORF">FHS79_000377</name>
</gene>
<evidence type="ECO:0000313" key="2">
    <source>
        <dbReference type="EMBL" id="MBB6226224.1"/>
    </source>
</evidence>
<dbReference type="RefSeq" id="WP_184194511.1">
    <property type="nucleotide sequence ID" value="NZ_JACIIV010000002.1"/>
</dbReference>
<keyword evidence="2" id="KW-0808">Transferase</keyword>
<dbReference type="SUPFAM" id="SSF53448">
    <property type="entry name" value="Nucleotide-diphospho-sugar transferases"/>
    <property type="match status" value="1"/>
</dbReference>
<name>A0A841L0Y8_9SPHN</name>
<dbReference type="EMBL" id="JACIIV010000002">
    <property type="protein sequence ID" value="MBB6226224.1"/>
    <property type="molecule type" value="Genomic_DNA"/>
</dbReference>
<sequence length="249" mass="27314">MKITIITAVYNREATIGAALASLHAQTHAHIEHLIIDGGSTDGTLAILRAAATRADTTLVSEPDHGIYDALNKGLARATGDVIGILHSDDEFADPQVLADVAAAFAASPTDAVYGDLDYVAADGSGRIIRHWRSGPYSRSRLARGWMPPHPALFIRKPVIDRHGGYDTRLRIAADYDAILRWFTRGHVAPAYVPRVLVRMRVGGESNRSLERIIRKSREDLEALRQNKVGGLSALAWKNLSKLPQFLRR</sequence>
<dbReference type="Proteomes" id="UP000538147">
    <property type="component" value="Unassembled WGS sequence"/>
</dbReference>
<protein>
    <submittedName>
        <fullName evidence="2">Glycosyltransferase</fullName>
        <ecNumber evidence="2">2.4.1.-</ecNumber>
    </submittedName>
</protein>
<dbReference type="CDD" id="cd06433">
    <property type="entry name" value="GT_2_WfgS_like"/>
    <property type="match status" value="1"/>
</dbReference>
<dbReference type="EC" id="2.4.1.-" evidence="2"/>
<dbReference type="InterPro" id="IPR029044">
    <property type="entry name" value="Nucleotide-diphossugar_trans"/>
</dbReference>
<dbReference type="Gene3D" id="3.90.550.10">
    <property type="entry name" value="Spore Coat Polysaccharide Biosynthesis Protein SpsA, Chain A"/>
    <property type="match status" value="1"/>
</dbReference>
<proteinExistence type="predicted"/>
<evidence type="ECO:0000259" key="1">
    <source>
        <dbReference type="Pfam" id="PF00535"/>
    </source>
</evidence>